<keyword evidence="4 7" id="KW-0233">DNA recombination</keyword>
<proteinExistence type="inferred from homology"/>
<dbReference type="InterPro" id="IPR012340">
    <property type="entry name" value="NA-bd_OB-fold"/>
</dbReference>
<evidence type="ECO:0000256" key="6">
    <source>
        <dbReference type="ARBA" id="ARBA00033409"/>
    </source>
</evidence>
<organism evidence="9 10">
    <name type="scientific">candidate division WWE3 bacterium CG_4_9_14_0_2_um_filter_35_11</name>
    <dbReference type="NCBI Taxonomy" id="1975077"/>
    <lineage>
        <taxon>Bacteria</taxon>
        <taxon>Katanobacteria</taxon>
    </lineage>
</organism>
<dbReference type="AlphaFoldDB" id="A0A2M8EME4"/>
<feature type="domain" description="DNA replication/recombination mediator RecO N-terminal" evidence="8">
    <location>
        <begin position="11"/>
        <end position="84"/>
    </location>
</feature>
<comment type="similarity">
    <text evidence="1 7">Belongs to the RecO family.</text>
</comment>
<keyword evidence="3 7" id="KW-0227">DNA damage</keyword>
<keyword evidence="5 7" id="KW-0234">DNA repair</keyword>
<dbReference type="InterPro" id="IPR042242">
    <property type="entry name" value="RecO_C"/>
</dbReference>
<reference evidence="10" key="1">
    <citation type="submission" date="2017-09" db="EMBL/GenBank/DDBJ databases">
        <title>Depth-based differentiation of microbial function through sediment-hosted aquifers and enrichment of novel symbionts in the deep terrestrial subsurface.</title>
        <authorList>
            <person name="Probst A.J."/>
            <person name="Ladd B."/>
            <person name="Jarett J.K."/>
            <person name="Geller-Mcgrath D.E."/>
            <person name="Sieber C.M.K."/>
            <person name="Emerson J.B."/>
            <person name="Anantharaman K."/>
            <person name="Thomas B.C."/>
            <person name="Malmstrom R."/>
            <person name="Stieglmeier M."/>
            <person name="Klingl A."/>
            <person name="Woyke T."/>
            <person name="Ryan C.M."/>
            <person name="Banfield J.F."/>
        </authorList>
    </citation>
    <scope>NUCLEOTIDE SEQUENCE [LARGE SCALE GENOMIC DNA]</scope>
</reference>
<dbReference type="Pfam" id="PF02565">
    <property type="entry name" value="RecO_C"/>
    <property type="match status" value="1"/>
</dbReference>
<dbReference type="GO" id="GO:0006310">
    <property type="term" value="P:DNA recombination"/>
    <property type="evidence" value="ECO:0007669"/>
    <property type="project" value="UniProtKB-UniRule"/>
</dbReference>
<dbReference type="PANTHER" id="PTHR33991">
    <property type="entry name" value="DNA REPAIR PROTEIN RECO"/>
    <property type="match status" value="1"/>
</dbReference>
<dbReference type="InterPro" id="IPR037278">
    <property type="entry name" value="ARFGAP/RecO"/>
</dbReference>
<dbReference type="GO" id="GO:0043590">
    <property type="term" value="C:bacterial nucleoid"/>
    <property type="evidence" value="ECO:0007669"/>
    <property type="project" value="TreeGrafter"/>
</dbReference>
<dbReference type="InterPro" id="IPR003717">
    <property type="entry name" value="RecO"/>
</dbReference>
<sequence length="215" mass="25059">MVNTIVNERYLNTEGIILKRINYKDADKILTIYTKEAGKISAIAKGIRKINSKRKSHLELLNCVKMHLIKSHGMYIVAQTEVIATNPQIRGNLERTNLAYYITEIFDKLIPEEEQSDLLFKFLQKTLKVLNESSDITFVNGFNLKLLKLTGFYSKNKIESFPNEIKEYFKQLEIMKYEDVLNIHPDYMLAKTSHEILRSLTEEVLEKPLKVKLFV</sequence>
<dbReference type="Proteomes" id="UP000229756">
    <property type="component" value="Unassembled WGS sequence"/>
</dbReference>
<dbReference type="SUPFAM" id="SSF50249">
    <property type="entry name" value="Nucleic acid-binding proteins"/>
    <property type="match status" value="1"/>
</dbReference>
<evidence type="ECO:0000256" key="7">
    <source>
        <dbReference type="HAMAP-Rule" id="MF_00201"/>
    </source>
</evidence>
<gene>
    <name evidence="7 9" type="primary">recO</name>
    <name evidence="9" type="ORF">CO058_01010</name>
</gene>
<comment type="function">
    <text evidence="7">Involved in DNA repair and RecF pathway recombination.</text>
</comment>
<dbReference type="Gene3D" id="2.40.50.140">
    <property type="entry name" value="Nucleic acid-binding proteins"/>
    <property type="match status" value="1"/>
</dbReference>
<dbReference type="PANTHER" id="PTHR33991:SF1">
    <property type="entry name" value="DNA REPAIR PROTEIN RECO"/>
    <property type="match status" value="1"/>
</dbReference>
<dbReference type="Pfam" id="PF11967">
    <property type="entry name" value="RecO_N"/>
    <property type="match status" value="1"/>
</dbReference>
<dbReference type="SUPFAM" id="SSF57863">
    <property type="entry name" value="ArfGap/RecO-like zinc finger"/>
    <property type="match status" value="1"/>
</dbReference>
<evidence type="ECO:0000313" key="9">
    <source>
        <dbReference type="EMBL" id="PJC23898.1"/>
    </source>
</evidence>
<evidence type="ECO:0000256" key="5">
    <source>
        <dbReference type="ARBA" id="ARBA00023204"/>
    </source>
</evidence>
<evidence type="ECO:0000259" key="8">
    <source>
        <dbReference type="Pfam" id="PF11967"/>
    </source>
</evidence>
<name>A0A2M8EME4_UNCKA</name>
<dbReference type="Gene3D" id="1.20.1440.120">
    <property type="entry name" value="Recombination protein O, C-terminal domain"/>
    <property type="match status" value="1"/>
</dbReference>
<evidence type="ECO:0000256" key="3">
    <source>
        <dbReference type="ARBA" id="ARBA00022763"/>
    </source>
</evidence>
<comment type="caution">
    <text evidence="9">The sequence shown here is derived from an EMBL/GenBank/DDBJ whole genome shotgun (WGS) entry which is preliminary data.</text>
</comment>
<evidence type="ECO:0000313" key="10">
    <source>
        <dbReference type="Proteomes" id="UP000229756"/>
    </source>
</evidence>
<evidence type="ECO:0000256" key="1">
    <source>
        <dbReference type="ARBA" id="ARBA00007452"/>
    </source>
</evidence>
<protein>
    <recommendedName>
        <fullName evidence="2 7">DNA repair protein RecO</fullName>
    </recommendedName>
    <alternativeName>
        <fullName evidence="6 7">Recombination protein O</fullName>
    </alternativeName>
</protein>
<evidence type="ECO:0000256" key="4">
    <source>
        <dbReference type="ARBA" id="ARBA00023172"/>
    </source>
</evidence>
<dbReference type="EMBL" id="PFSJ01000007">
    <property type="protein sequence ID" value="PJC23898.1"/>
    <property type="molecule type" value="Genomic_DNA"/>
</dbReference>
<dbReference type="HAMAP" id="MF_00201">
    <property type="entry name" value="RecO"/>
    <property type="match status" value="1"/>
</dbReference>
<accession>A0A2M8EME4</accession>
<dbReference type="NCBIfam" id="TIGR00613">
    <property type="entry name" value="reco"/>
    <property type="match status" value="1"/>
</dbReference>
<dbReference type="InterPro" id="IPR022572">
    <property type="entry name" value="DNA_rep/recomb_RecO_N"/>
</dbReference>
<dbReference type="GO" id="GO:0006302">
    <property type="term" value="P:double-strand break repair"/>
    <property type="evidence" value="ECO:0007669"/>
    <property type="project" value="TreeGrafter"/>
</dbReference>
<evidence type="ECO:0000256" key="2">
    <source>
        <dbReference type="ARBA" id="ARBA00021310"/>
    </source>
</evidence>